<dbReference type="InterPro" id="IPR044992">
    <property type="entry name" value="ChyE-like"/>
</dbReference>
<dbReference type="FunFam" id="3.40.50.880:FF:000033">
    <property type="entry name" value="Glutamine amidotransferase class-I"/>
    <property type="match status" value="1"/>
</dbReference>
<feature type="domain" description="Glutamine amidotransferase" evidence="1">
    <location>
        <begin position="43"/>
        <end position="185"/>
    </location>
</feature>
<dbReference type="AlphaFoldDB" id="A0A2W2GQ18"/>
<proteinExistence type="predicted"/>
<evidence type="ECO:0000313" key="2">
    <source>
        <dbReference type="EMBL" id="PZG50601.1"/>
    </source>
</evidence>
<sequence>MTNWLVVQHIDFEGPGSIATVAAERGVLLETRKPYLGDALPSVDEIDGLVVMGGPMGALDDAEHPHLATERALLAEAVKRGMPVLGVCLGAQLMAAALGAEIFRGPAPEIGLGTVSLTEDGFRDPVFGPAGRLLPVFHWHGDTFTAPPGTVRLAQSADYANQAFRAGERAYGLQFHVELDGGLRDAVTPHLPEGVKLDPTEADVVESTGRALLGRLLDRLLS</sequence>
<comment type="caution">
    <text evidence="2">The sequence shown here is derived from an EMBL/GenBank/DDBJ whole genome shotgun (WGS) entry which is preliminary data.</text>
</comment>
<name>A0A2W2GQ18_9ACTN</name>
<dbReference type="InterPro" id="IPR029062">
    <property type="entry name" value="Class_I_gatase-like"/>
</dbReference>
<dbReference type="CDD" id="cd01741">
    <property type="entry name" value="GATase1_1"/>
    <property type="match status" value="1"/>
</dbReference>
<dbReference type="PANTHER" id="PTHR42695">
    <property type="entry name" value="GLUTAMINE AMIDOTRANSFERASE YLR126C-RELATED"/>
    <property type="match status" value="1"/>
</dbReference>
<organism evidence="2 3">
    <name type="scientific">Spongiactinospora gelatinilytica</name>
    <dbReference type="NCBI Taxonomy" id="2666298"/>
    <lineage>
        <taxon>Bacteria</taxon>
        <taxon>Bacillati</taxon>
        <taxon>Actinomycetota</taxon>
        <taxon>Actinomycetes</taxon>
        <taxon>Streptosporangiales</taxon>
        <taxon>Streptosporangiaceae</taxon>
        <taxon>Spongiactinospora</taxon>
    </lineage>
</organism>
<evidence type="ECO:0000313" key="3">
    <source>
        <dbReference type="Proteomes" id="UP000248544"/>
    </source>
</evidence>
<dbReference type="PANTHER" id="PTHR42695:SF5">
    <property type="entry name" value="GLUTAMINE AMIDOTRANSFERASE YLR126C-RELATED"/>
    <property type="match status" value="1"/>
</dbReference>
<accession>A0A2W2GQ18</accession>
<evidence type="ECO:0000259" key="1">
    <source>
        <dbReference type="Pfam" id="PF00117"/>
    </source>
</evidence>
<protein>
    <submittedName>
        <fullName evidence="2">GMP synthase</fullName>
    </submittedName>
</protein>
<reference evidence="2 3" key="1">
    <citation type="submission" date="2018-01" db="EMBL/GenBank/DDBJ databases">
        <title>Draft genome sequence of Sphaerisporangium sp. 7K107.</title>
        <authorList>
            <person name="Sahin N."/>
            <person name="Saygin H."/>
            <person name="Ay H."/>
        </authorList>
    </citation>
    <scope>NUCLEOTIDE SEQUENCE [LARGE SCALE GENOMIC DNA]</scope>
    <source>
        <strain evidence="2 3">7K107</strain>
    </source>
</reference>
<gene>
    <name evidence="2" type="ORF">C1I98_10230</name>
</gene>
<dbReference type="GO" id="GO:0005829">
    <property type="term" value="C:cytosol"/>
    <property type="evidence" value="ECO:0007669"/>
    <property type="project" value="TreeGrafter"/>
</dbReference>
<dbReference type="SUPFAM" id="SSF52317">
    <property type="entry name" value="Class I glutamine amidotransferase-like"/>
    <property type="match status" value="1"/>
</dbReference>
<dbReference type="Proteomes" id="UP000248544">
    <property type="component" value="Unassembled WGS sequence"/>
</dbReference>
<dbReference type="EMBL" id="POUA01000057">
    <property type="protein sequence ID" value="PZG50601.1"/>
    <property type="molecule type" value="Genomic_DNA"/>
</dbReference>
<keyword evidence="3" id="KW-1185">Reference proteome</keyword>
<dbReference type="Pfam" id="PF00117">
    <property type="entry name" value="GATase"/>
    <property type="match status" value="1"/>
</dbReference>
<dbReference type="PROSITE" id="PS51273">
    <property type="entry name" value="GATASE_TYPE_1"/>
    <property type="match status" value="1"/>
</dbReference>
<dbReference type="Gene3D" id="3.40.50.880">
    <property type="match status" value="1"/>
</dbReference>
<dbReference type="InterPro" id="IPR017926">
    <property type="entry name" value="GATASE"/>
</dbReference>
<dbReference type="RefSeq" id="WP_111166926.1">
    <property type="nucleotide sequence ID" value="NZ_POUA01000057.1"/>
</dbReference>